<name>A0A016QJY3_9DEIO</name>
<evidence type="ECO:0000256" key="6">
    <source>
        <dbReference type="ARBA" id="ARBA00022842"/>
    </source>
</evidence>
<reference evidence="9 10" key="1">
    <citation type="submission" date="2014-03" db="EMBL/GenBank/DDBJ databases">
        <title>Draft genome sequence of Deinococcus phoenicis 1P10ME.</title>
        <authorList>
            <person name="Stepanov V.G."/>
            <person name="Vaishampayan P."/>
            <person name="Venkateswaran K."/>
            <person name="Fox G.E."/>
        </authorList>
    </citation>
    <scope>NUCLEOTIDE SEQUENCE [LARGE SCALE GENOMIC DNA]</scope>
    <source>
        <strain evidence="9 10">1P10ME</strain>
    </source>
</reference>
<evidence type="ECO:0000256" key="2">
    <source>
        <dbReference type="ARBA" id="ARBA00022649"/>
    </source>
</evidence>
<keyword evidence="10" id="KW-1185">Reference proteome</keyword>
<dbReference type="EMBL" id="JHAC01000093">
    <property type="protein sequence ID" value="EYB66378.1"/>
    <property type="molecule type" value="Genomic_DNA"/>
</dbReference>
<evidence type="ECO:0000313" key="10">
    <source>
        <dbReference type="Proteomes" id="UP000020492"/>
    </source>
</evidence>
<dbReference type="Gene3D" id="3.40.50.1010">
    <property type="entry name" value="5'-nuclease"/>
    <property type="match status" value="1"/>
</dbReference>
<dbReference type="STRING" id="1476583.DEIPH_ctg139orf0103"/>
<gene>
    <name evidence="9" type="ORF">DEIPH_ctg139orf0103</name>
</gene>
<dbReference type="InterPro" id="IPR002716">
    <property type="entry name" value="PIN_dom"/>
</dbReference>
<dbReference type="GO" id="GO:0004518">
    <property type="term" value="F:nuclease activity"/>
    <property type="evidence" value="ECO:0007669"/>
    <property type="project" value="UniProtKB-KW"/>
</dbReference>
<evidence type="ECO:0000256" key="3">
    <source>
        <dbReference type="ARBA" id="ARBA00022722"/>
    </source>
</evidence>
<dbReference type="PANTHER" id="PTHR33653">
    <property type="entry name" value="RIBONUCLEASE VAPC2"/>
    <property type="match status" value="1"/>
</dbReference>
<dbReference type="CDD" id="cd09871">
    <property type="entry name" value="PIN_MtVapC28-VapC30-like"/>
    <property type="match status" value="1"/>
</dbReference>
<evidence type="ECO:0000256" key="7">
    <source>
        <dbReference type="ARBA" id="ARBA00038093"/>
    </source>
</evidence>
<dbReference type="eggNOG" id="COG1487">
    <property type="taxonomic scope" value="Bacteria"/>
</dbReference>
<keyword evidence="6" id="KW-0460">Magnesium</keyword>
<evidence type="ECO:0000256" key="5">
    <source>
        <dbReference type="ARBA" id="ARBA00022801"/>
    </source>
</evidence>
<proteinExistence type="inferred from homology"/>
<evidence type="ECO:0000313" key="9">
    <source>
        <dbReference type="EMBL" id="EYB66378.1"/>
    </source>
</evidence>
<dbReference type="SUPFAM" id="SSF88723">
    <property type="entry name" value="PIN domain-like"/>
    <property type="match status" value="1"/>
</dbReference>
<comment type="caution">
    <text evidence="9">The sequence shown here is derived from an EMBL/GenBank/DDBJ whole genome shotgun (WGS) entry which is preliminary data.</text>
</comment>
<accession>A0A016QJY3</accession>
<dbReference type="AlphaFoldDB" id="A0A016QJY3"/>
<dbReference type="InterPro" id="IPR029060">
    <property type="entry name" value="PIN-like_dom_sf"/>
</dbReference>
<keyword evidence="2" id="KW-1277">Toxin-antitoxin system</keyword>
<dbReference type="GO" id="GO:0046872">
    <property type="term" value="F:metal ion binding"/>
    <property type="evidence" value="ECO:0007669"/>
    <property type="project" value="UniProtKB-KW"/>
</dbReference>
<comment type="cofactor">
    <cofactor evidence="1">
        <name>Mg(2+)</name>
        <dbReference type="ChEBI" id="CHEBI:18420"/>
    </cofactor>
</comment>
<evidence type="ECO:0000256" key="4">
    <source>
        <dbReference type="ARBA" id="ARBA00022723"/>
    </source>
</evidence>
<dbReference type="Proteomes" id="UP000020492">
    <property type="component" value="Unassembled WGS sequence"/>
</dbReference>
<protein>
    <recommendedName>
        <fullName evidence="8">PIN domain-containing protein</fullName>
    </recommendedName>
</protein>
<feature type="domain" description="PIN" evidence="8">
    <location>
        <begin position="6"/>
        <end position="131"/>
    </location>
</feature>
<dbReference type="GO" id="GO:0016787">
    <property type="term" value="F:hydrolase activity"/>
    <property type="evidence" value="ECO:0007669"/>
    <property type="project" value="UniProtKB-KW"/>
</dbReference>
<dbReference type="PATRIC" id="fig|1476583.3.peg.3619"/>
<keyword evidence="4" id="KW-0479">Metal-binding</keyword>
<evidence type="ECO:0000256" key="1">
    <source>
        <dbReference type="ARBA" id="ARBA00001946"/>
    </source>
</evidence>
<dbReference type="RefSeq" id="WP_034360927.1">
    <property type="nucleotide sequence ID" value="NZ_JHAC01000093.1"/>
</dbReference>
<keyword evidence="5" id="KW-0378">Hydrolase</keyword>
<sequence length="140" mass="14869">MTRTAIDTNVLSAILKAEPNSLPLIDLLERARGSGPLLISPVVYSELLGTPPPTPEFVGEFLHDTGITLEEAFPLAVWEAAGVAFQAYAVRRKASGGGAPLRILADFLIGAHAQVKADRLATLDPQHYGLAFPALTLLTL</sequence>
<dbReference type="OrthoDB" id="68010at2"/>
<evidence type="ECO:0000259" key="8">
    <source>
        <dbReference type="Pfam" id="PF01850"/>
    </source>
</evidence>
<dbReference type="PANTHER" id="PTHR33653:SF1">
    <property type="entry name" value="RIBONUCLEASE VAPC2"/>
    <property type="match status" value="1"/>
</dbReference>
<dbReference type="InterPro" id="IPR050556">
    <property type="entry name" value="Type_II_TA_system_RNase"/>
</dbReference>
<keyword evidence="3" id="KW-0540">Nuclease</keyword>
<organism evidence="9 10">
    <name type="scientific">Deinococcus phoenicis</name>
    <dbReference type="NCBI Taxonomy" id="1476583"/>
    <lineage>
        <taxon>Bacteria</taxon>
        <taxon>Thermotogati</taxon>
        <taxon>Deinococcota</taxon>
        <taxon>Deinococci</taxon>
        <taxon>Deinococcales</taxon>
        <taxon>Deinococcaceae</taxon>
        <taxon>Deinococcus</taxon>
    </lineage>
</organism>
<dbReference type="Pfam" id="PF01850">
    <property type="entry name" value="PIN"/>
    <property type="match status" value="1"/>
</dbReference>
<comment type="similarity">
    <text evidence="7">Belongs to the PINc/VapC protein family.</text>
</comment>